<feature type="transmembrane region" description="Helical" evidence="1">
    <location>
        <begin position="29"/>
        <end position="50"/>
    </location>
</feature>
<keyword evidence="1" id="KW-0812">Transmembrane</keyword>
<organism evidence="2 3">
    <name type="scientific">Aquipseudomonas campi</name>
    <dbReference type="NCBI Taxonomy" id="2731681"/>
    <lineage>
        <taxon>Bacteria</taxon>
        <taxon>Pseudomonadati</taxon>
        <taxon>Pseudomonadota</taxon>
        <taxon>Gammaproteobacteria</taxon>
        <taxon>Pseudomonadales</taxon>
        <taxon>Pseudomonadaceae</taxon>
        <taxon>Aquipseudomonas</taxon>
    </lineage>
</organism>
<dbReference type="EMBL" id="CP053697">
    <property type="protein sequence ID" value="QKE62471.1"/>
    <property type="molecule type" value="Genomic_DNA"/>
</dbReference>
<dbReference type="AlphaFoldDB" id="A0A6M8F5G6"/>
<evidence type="ECO:0000313" key="2">
    <source>
        <dbReference type="EMBL" id="QKE62471.1"/>
    </source>
</evidence>
<accession>A0A6M8F5G6</accession>
<gene>
    <name evidence="2" type="ORF">HNE05_03555</name>
</gene>
<keyword evidence="3" id="KW-1185">Reference proteome</keyword>
<dbReference type="Proteomes" id="UP000501379">
    <property type="component" value="Chromosome"/>
</dbReference>
<evidence type="ECO:0000313" key="3">
    <source>
        <dbReference type="Proteomes" id="UP000501379"/>
    </source>
</evidence>
<reference evidence="2" key="1">
    <citation type="submission" date="2020-07" db="EMBL/GenBank/DDBJ databases">
        <title>Nitrate ammonifying Pseudomonas campi sp. nov. isolated from German agricultural grassland.</title>
        <authorList>
            <person name="Timsy T."/>
            <person name="Ulrich A."/>
            <person name="Spanner T."/>
            <person name="Foesel B."/>
            <person name="Kolb S."/>
            <person name="Horn M.A."/>
            <person name="Behrendt U."/>
        </authorList>
    </citation>
    <scope>NUCLEOTIDE SEQUENCE</scope>
    <source>
        <strain evidence="2">S1-A32-2</strain>
    </source>
</reference>
<sequence length="124" mass="14106">MERSFFLTMCLLILHQIDAAFWREWEMFYLPGGVQGYLLFNSLIIPVVLLGYKHVIQSSSKAIIFATVCATLGVLTFLIHSGFALAGLEQFHLPLSRAIIALCLLSSLWQFIEVRKFYLRHAVA</sequence>
<evidence type="ECO:0000256" key="1">
    <source>
        <dbReference type="SAM" id="Phobius"/>
    </source>
</evidence>
<dbReference type="RefSeq" id="WP_173204297.1">
    <property type="nucleotide sequence ID" value="NZ_CP053697.2"/>
</dbReference>
<keyword evidence="1" id="KW-1133">Transmembrane helix</keyword>
<proteinExistence type="predicted"/>
<feature type="transmembrane region" description="Helical" evidence="1">
    <location>
        <begin position="62"/>
        <end position="83"/>
    </location>
</feature>
<keyword evidence="1" id="KW-0472">Membrane</keyword>
<feature type="transmembrane region" description="Helical" evidence="1">
    <location>
        <begin position="95"/>
        <end position="112"/>
    </location>
</feature>
<dbReference type="KEGG" id="pcam:HNE05_03555"/>
<protein>
    <submittedName>
        <fullName evidence="2">Uncharacterized protein</fullName>
    </submittedName>
</protein>
<dbReference type="InterPro" id="IPR046559">
    <property type="entry name" value="DUF6713"/>
</dbReference>
<name>A0A6M8F5G6_9GAMM</name>
<dbReference type="Pfam" id="PF20460">
    <property type="entry name" value="DUF6713"/>
    <property type="match status" value="1"/>
</dbReference>